<accession>A0A8H6VM15</accession>
<evidence type="ECO:0008006" key="4">
    <source>
        <dbReference type="Google" id="ProtNLM"/>
    </source>
</evidence>
<dbReference type="CDD" id="cd14688">
    <property type="entry name" value="bZIP_YAP"/>
    <property type="match status" value="1"/>
</dbReference>
<keyword evidence="3" id="KW-1185">Reference proteome</keyword>
<name>A0A8H6VM15_9PEZI</name>
<feature type="region of interest" description="Disordered" evidence="1">
    <location>
        <begin position="429"/>
        <end position="468"/>
    </location>
</feature>
<organism evidence="2 3">
    <name type="scientific">Pseudocercospora fuligena</name>
    <dbReference type="NCBI Taxonomy" id="685502"/>
    <lineage>
        <taxon>Eukaryota</taxon>
        <taxon>Fungi</taxon>
        <taxon>Dikarya</taxon>
        <taxon>Ascomycota</taxon>
        <taxon>Pezizomycotina</taxon>
        <taxon>Dothideomycetes</taxon>
        <taxon>Dothideomycetidae</taxon>
        <taxon>Mycosphaerellales</taxon>
        <taxon>Mycosphaerellaceae</taxon>
        <taxon>Pseudocercospora</taxon>
    </lineage>
</organism>
<dbReference type="AlphaFoldDB" id="A0A8H6VM15"/>
<evidence type="ECO:0000313" key="3">
    <source>
        <dbReference type="Proteomes" id="UP000660729"/>
    </source>
</evidence>
<dbReference type="PANTHER" id="PTHR37012:SF7">
    <property type="entry name" value="B-ZIP TRANSCRIPTION FACTOR (EUROFUNG)-RELATED"/>
    <property type="match status" value="1"/>
</dbReference>
<gene>
    <name evidence="2" type="ORF">HII31_07162</name>
</gene>
<protein>
    <recommendedName>
        <fullName evidence="4">BZIP domain-containing protein</fullName>
    </recommendedName>
</protein>
<feature type="non-terminal residue" evidence="2">
    <location>
        <position position="1"/>
    </location>
</feature>
<comment type="caution">
    <text evidence="2">The sequence shown here is derived from an EMBL/GenBank/DDBJ whole genome shotgun (WGS) entry which is preliminary data.</text>
</comment>
<dbReference type="OrthoDB" id="3637896at2759"/>
<evidence type="ECO:0000256" key="1">
    <source>
        <dbReference type="SAM" id="MobiDB-lite"/>
    </source>
</evidence>
<evidence type="ECO:0000313" key="2">
    <source>
        <dbReference type="EMBL" id="KAF7191660.1"/>
    </source>
</evidence>
<reference evidence="2" key="1">
    <citation type="submission" date="2020-04" db="EMBL/GenBank/DDBJ databases">
        <title>Draft genome resource of the tomato pathogen Pseudocercospora fuligena.</title>
        <authorList>
            <person name="Zaccaron A."/>
        </authorList>
    </citation>
    <scope>NUCLEOTIDE SEQUENCE</scope>
    <source>
        <strain evidence="2">PF001</strain>
    </source>
</reference>
<feature type="region of interest" description="Disordered" evidence="1">
    <location>
        <begin position="1"/>
        <end position="20"/>
    </location>
</feature>
<sequence length="533" mass="61021">MDAGGSWPEDEPQRHNPETVTVRRLKKREADRRCQRKARARKQSHVAHLESLLDGFRQQDESGQVTALYTQLQKLENERVLLANTLDEIQHLLTRRRLPADSEQSRPASLIAPVYNTSKQGAGSIPWNPATASERLAEQDSEAATAYRVSGDDRDEFDLYDTIVQDLGQSVQAGTQIHIKQNVTYDWINPTSKCCCQTHARVRSGRATSGLDERFDWSDEVKPADDDESEDILVRAVLHGWGAVAGNALLHPSLQMLRRVDESMFRPVPKTERLAMLRAMHLLLQYHTDPTAERHARLPPWYTYRPSQHIAHTYAIDYWAWPHFRQRFILDEHVYCGNGFFRMYQDEMRLLWPFEFRDCFTHDLETDRYKPSRLFDERINNINCWTMGPDFFSEFPELSGVIPTNLRSIPKSMHSARNTRQQLLIGEAGPADAAEQTNAEDRQVQGSTPASGLHIPISGTPQHNDQSQRSLAQLWDEYADTYPAALDGHSPRWHVLLQPLNSTHNSLEYDLWISDGIHPLDMNSTVSNLAPQS</sequence>
<dbReference type="Proteomes" id="UP000660729">
    <property type="component" value="Unassembled WGS sequence"/>
</dbReference>
<dbReference type="InterPro" id="IPR021833">
    <property type="entry name" value="DUF3425"/>
</dbReference>
<feature type="compositionally biased region" description="Polar residues" evidence="1">
    <location>
        <begin position="459"/>
        <end position="468"/>
    </location>
</feature>
<dbReference type="EMBL" id="JABCIY010000157">
    <property type="protein sequence ID" value="KAF7191660.1"/>
    <property type="molecule type" value="Genomic_DNA"/>
</dbReference>
<dbReference type="PANTHER" id="PTHR37012">
    <property type="entry name" value="B-ZIP TRANSCRIPTION FACTOR (EUROFUNG)-RELATED"/>
    <property type="match status" value="1"/>
</dbReference>
<proteinExistence type="predicted"/>
<dbReference type="Pfam" id="PF11905">
    <property type="entry name" value="DUF3425"/>
    <property type="match status" value="1"/>
</dbReference>